<feature type="transmembrane region" description="Helical" evidence="3">
    <location>
        <begin position="224"/>
        <end position="242"/>
    </location>
</feature>
<evidence type="ECO:0000256" key="2">
    <source>
        <dbReference type="RuleBase" id="RU003750"/>
    </source>
</evidence>
<feature type="transmembrane region" description="Helical" evidence="3">
    <location>
        <begin position="44"/>
        <end position="65"/>
    </location>
</feature>
<evidence type="ECO:0000256" key="3">
    <source>
        <dbReference type="SAM" id="Phobius"/>
    </source>
</evidence>
<dbReference type="GO" id="GO:0016020">
    <property type="term" value="C:membrane"/>
    <property type="evidence" value="ECO:0007669"/>
    <property type="project" value="InterPro"/>
</dbReference>
<protein>
    <recommendedName>
        <fullName evidence="5">Archaetidylserine synthase</fullName>
    </recommendedName>
</protein>
<dbReference type="Gene3D" id="1.20.120.1760">
    <property type="match status" value="1"/>
</dbReference>
<dbReference type="PROSITE" id="PS00379">
    <property type="entry name" value="CDP_ALCOHOL_P_TRANSF"/>
    <property type="match status" value="1"/>
</dbReference>
<sequence length="244" mass="27281">MNETNFSDESILKLIKLPDLLSVLNALLGFTAILFVLRKANASAIENALVLILAAAVVDGLDGVVARKIGCSPIGKYLDSLADMVSFGVAPAIVTYVLLNDYLHVYAYAYITLGFCGAYVISGMLRLARFDAKPFFQKEKVYFEGFPITMAAISLASFMLVFIELPLKFYPYFFLLIALMGVLCFLMTSRIRYRNRRDKRIAIPVGIIFFTLFFFYAFSLPFVYPAAVIFVLTASYVISPFFSL</sequence>
<dbReference type="GO" id="GO:0016780">
    <property type="term" value="F:phosphotransferase activity, for other substituted phosphate groups"/>
    <property type="evidence" value="ECO:0007669"/>
    <property type="project" value="InterPro"/>
</dbReference>
<evidence type="ECO:0000256" key="1">
    <source>
        <dbReference type="ARBA" id="ARBA00022679"/>
    </source>
</evidence>
<gene>
    <name evidence="4" type="ORF">BKBCGLBC_00026</name>
</gene>
<dbReference type="GO" id="GO:0008654">
    <property type="term" value="P:phospholipid biosynthetic process"/>
    <property type="evidence" value="ECO:0007669"/>
    <property type="project" value="InterPro"/>
</dbReference>
<name>A0A7G9YZ31_9EURY</name>
<feature type="transmembrane region" description="Helical" evidence="3">
    <location>
        <begin position="201"/>
        <end position="218"/>
    </location>
</feature>
<dbReference type="InterPro" id="IPR043130">
    <property type="entry name" value="CDP-OH_PTrfase_TM_dom"/>
</dbReference>
<feature type="transmembrane region" description="Helical" evidence="3">
    <location>
        <begin position="105"/>
        <end position="129"/>
    </location>
</feature>
<dbReference type="Pfam" id="PF01066">
    <property type="entry name" value="CDP-OH_P_transf"/>
    <property type="match status" value="1"/>
</dbReference>
<keyword evidence="1 2" id="KW-0808">Transferase</keyword>
<feature type="transmembrane region" description="Helical" evidence="3">
    <location>
        <begin position="20"/>
        <end position="38"/>
    </location>
</feature>
<dbReference type="InterPro" id="IPR048254">
    <property type="entry name" value="CDP_ALCOHOL_P_TRANSF_CS"/>
</dbReference>
<dbReference type="AlphaFoldDB" id="A0A7G9YZ31"/>
<keyword evidence="3" id="KW-0472">Membrane</keyword>
<feature type="transmembrane region" description="Helical" evidence="3">
    <location>
        <begin position="141"/>
        <end position="163"/>
    </location>
</feature>
<comment type="similarity">
    <text evidence="2">Belongs to the CDP-alcohol phosphatidyltransferase class-I family.</text>
</comment>
<dbReference type="InterPro" id="IPR000462">
    <property type="entry name" value="CDP-OH_P_trans"/>
</dbReference>
<evidence type="ECO:0008006" key="5">
    <source>
        <dbReference type="Google" id="ProtNLM"/>
    </source>
</evidence>
<accession>A0A7G9YZ31</accession>
<proteinExistence type="inferred from homology"/>
<dbReference type="EMBL" id="MT631535">
    <property type="protein sequence ID" value="QNO53265.1"/>
    <property type="molecule type" value="Genomic_DNA"/>
</dbReference>
<keyword evidence="3" id="KW-0812">Transmembrane</keyword>
<reference evidence="4" key="1">
    <citation type="submission" date="2020-06" db="EMBL/GenBank/DDBJ databases">
        <title>Unique genomic features of the anaerobic methanotrophic archaea.</title>
        <authorList>
            <person name="Chadwick G.L."/>
            <person name="Skennerton C.T."/>
            <person name="Laso-Perez R."/>
            <person name="Leu A.O."/>
            <person name="Speth D.R."/>
            <person name="Yu H."/>
            <person name="Morgan-Lang C."/>
            <person name="Hatzenpichler R."/>
            <person name="Goudeau D."/>
            <person name="Malmstrom R."/>
            <person name="Brazelton W.J."/>
            <person name="Woyke T."/>
            <person name="Hallam S.J."/>
            <person name="Tyson G.W."/>
            <person name="Wegener G."/>
            <person name="Boetius A."/>
            <person name="Orphan V."/>
        </authorList>
    </citation>
    <scope>NUCLEOTIDE SEQUENCE</scope>
</reference>
<keyword evidence="3" id="KW-1133">Transmembrane helix</keyword>
<organism evidence="4">
    <name type="scientific">Candidatus Methanophagaceae archaeon ANME-1 ERB6</name>
    <dbReference type="NCBI Taxonomy" id="2759912"/>
    <lineage>
        <taxon>Archaea</taxon>
        <taxon>Methanobacteriati</taxon>
        <taxon>Methanobacteriota</taxon>
        <taxon>Stenosarchaea group</taxon>
        <taxon>Methanomicrobia</taxon>
        <taxon>Candidatus Methanophagales</taxon>
        <taxon>Candidatus Methanophagaceae</taxon>
    </lineage>
</organism>
<feature type="transmembrane region" description="Helical" evidence="3">
    <location>
        <begin position="169"/>
        <end position="189"/>
    </location>
</feature>
<evidence type="ECO:0000313" key="4">
    <source>
        <dbReference type="EMBL" id="QNO53265.1"/>
    </source>
</evidence>